<evidence type="ECO:0000313" key="7">
    <source>
        <dbReference type="EMBL" id="GAE16091.1"/>
    </source>
</evidence>
<dbReference type="InterPro" id="IPR041711">
    <property type="entry name" value="Met-tRNA-FMT_N"/>
</dbReference>
<accession>W4P8H0</accession>
<name>W4P8H0_9BACE</name>
<dbReference type="PANTHER" id="PTHR11138:SF5">
    <property type="entry name" value="METHIONYL-TRNA FORMYLTRANSFERASE, MITOCHONDRIAL"/>
    <property type="match status" value="1"/>
</dbReference>
<evidence type="ECO:0000256" key="3">
    <source>
        <dbReference type="ARBA" id="ARBA00022679"/>
    </source>
</evidence>
<dbReference type="SUPFAM" id="SSF53328">
    <property type="entry name" value="Formyltransferase"/>
    <property type="match status" value="1"/>
</dbReference>
<gene>
    <name evidence="7" type="ORF">JCM6292_2474</name>
</gene>
<dbReference type="EMBL" id="BAIQ01000027">
    <property type="protein sequence ID" value="GAE16091.1"/>
    <property type="molecule type" value="Genomic_DNA"/>
</dbReference>
<keyword evidence="3 7" id="KW-0808">Transferase</keyword>
<feature type="domain" description="Formyl transferase N-terminal" evidence="5">
    <location>
        <begin position="13"/>
        <end position="131"/>
    </location>
</feature>
<dbReference type="Pfam" id="PF02911">
    <property type="entry name" value="Formyl_trans_C"/>
    <property type="match status" value="1"/>
</dbReference>
<dbReference type="Gene3D" id="3.40.50.12230">
    <property type="match status" value="1"/>
</dbReference>
<dbReference type="InterPro" id="IPR002376">
    <property type="entry name" value="Formyl_transf_N"/>
</dbReference>
<dbReference type="CDD" id="cd08646">
    <property type="entry name" value="FMT_core_Met-tRNA-FMT_N"/>
    <property type="match status" value="1"/>
</dbReference>
<dbReference type="CDD" id="cd08704">
    <property type="entry name" value="Met_tRNA_FMT_C"/>
    <property type="match status" value="1"/>
</dbReference>
<comment type="similarity">
    <text evidence="1">Belongs to the Fmt family.</text>
</comment>
<dbReference type="InterPro" id="IPR044135">
    <property type="entry name" value="Met-tRNA-FMT_C"/>
</dbReference>
<proteinExistence type="inferred from homology"/>
<evidence type="ECO:0000259" key="6">
    <source>
        <dbReference type="Pfam" id="PF02911"/>
    </source>
</evidence>
<dbReference type="GO" id="GO:0005829">
    <property type="term" value="C:cytosol"/>
    <property type="evidence" value="ECO:0007669"/>
    <property type="project" value="TreeGrafter"/>
</dbReference>
<evidence type="ECO:0000256" key="1">
    <source>
        <dbReference type="ARBA" id="ARBA00010699"/>
    </source>
</evidence>
<protein>
    <recommendedName>
        <fullName evidence="2">methionyl-tRNA formyltransferase</fullName>
        <ecNumber evidence="2">2.1.2.9</ecNumber>
    </recommendedName>
</protein>
<keyword evidence="4" id="KW-0648">Protein biosynthesis</keyword>
<evidence type="ECO:0000256" key="4">
    <source>
        <dbReference type="ARBA" id="ARBA00022917"/>
    </source>
</evidence>
<dbReference type="InterPro" id="IPR011034">
    <property type="entry name" value="Formyl_transferase-like_C_sf"/>
</dbReference>
<evidence type="ECO:0000256" key="2">
    <source>
        <dbReference type="ARBA" id="ARBA00012261"/>
    </source>
</evidence>
<organism evidence="7 8">
    <name type="scientific">Bacteroides pyogenes JCM 6292</name>
    <dbReference type="NCBI Taxonomy" id="1235809"/>
    <lineage>
        <taxon>Bacteria</taxon>
        <taxon>Pseudomonadati</taxon>
        <taxon>Bacteroidota</taxon>
        <taxon>Bacteroidia</taxon>
        <taxon>Bacteroidales</taxon>
        <taxon>Bacteroidaceae</taxon>
        <taxon>Bacteroides</taxon>
    </lineage>
</organism>
<dbReference type="AlphaFoldDB" id="W4P8H0"/>
<evidence type="ECO:0000259" key="5">
    <source>
        <dbReference type="Pfam" id="PF00551"/>
    </source>
</evidence>
<dbReference type="EC" id="2.1.2.9" evidence="2"/>
<dbReference type="InterPro" id="IPR036477">
    <property type="entry name" value="Formyl_transf_N_sf"/>
</dbReference>
<evidence type="ECO:0000313" key="8">
    <source>
        <dbReference type="Proteomes" id="UP000018861"/>
    </source>
</evidence>
<dbReference type="GO" id="GO:0004479">
    <property type="term" value="F:methionyl-tRNA formyltransferase activity"/>
    <property type="evidence" value="ECO:0007669"/>
    <property type="project" value="UniProtKB-EC"/>
</dbReference>
<reference evidence="7 8" key="1">
    <citation type="journal article" date="2014" name="Genome Announc.">
        <title>Draft Genome Sequences of Three Strains of Bacteroides pyogenes Isolated from a Cat and Swine.</title>
        <authorList>
            <person name="Sakamoto M."/>
            <person name="Oshima K."/>
            <person name="Suda W."/>
            <person name="Kitamura K."/>
            <person name="Iida T."/>
            <person name="Hattori M."/>
            <person name="Ohkuma M."/>
        </authorList>
    </citation>
    <scope>NUCLEOTIDE SEQUENCE [LARGE SCALE GENOMIC DNA]</scope>
    <source>
        <strain evidence="7 8">JCM 6292</strain>
    </source>
</reference>
<dbReference type="PANTHER" id="PTHR11138">
    <property type="entry name" value="METHIONYL-TRNA FORMYLTRANSFERASE"/>
    <property type="match status" value="1"/>
</dbReference>
<feature type="domain" description="Formyl transferase C-terminal" evidence="6">
    <location>
        <begin position="159"/>
        <end position="262"/>
    </location>
</feature>
<dbReference type="Proteomes" id="UP000018861">
    <property type="component" value="Unassembled WGS sequence"/>
</dbReference>
<dbReference type="Pfam" id="PF00551">
    <property type="entry name" value="Formyl_trans_N"/>
    <property type="match status" value="1"/>
</dbReference>
<dbReference type="InterPro" id="IPR005793">
    <property type="entry name" value="Formyl_trans_C"/>
</dbReference>
<sequence>MKQYALGQNLPLLQPQNLKDESFIQSLRDWKADLQIVVAFRMLPEVVWNMPRLGTFNLHASLLPQYRGAAPINWAVINGDTETGITTFFLKHEIDTGEVIRQQRVPIADTDNVEVVYDKLMMLGGKLVVETVDDILNDRVKPMPQEEMAVAGELRPAPKIFKETCRIDWNRPVKKIYDFVRGLSPYPGAWTELISPEGETVVLKIFESEKNVEKHGLIPGTIVTDGKKTIKIAVPDGFLSILSLQLPGKKRLKTDELLRGFRLTEAYKVN</sequence>
<comment type="caution">
    <text evidence="7">The sequence shown here is derived from an EMBL/GenBank/DDBJ whole genome shotgun (WGS) entry which is preliminary data.</text>
</comment>
<dbReference type="SUPFAM" id="SSF50486">
    <property type="entry name" value="FMT C-terminal domain-like"/>
    <property type="match status" value="1"/>
</dbReference>